<evidence type="ECO:0000313" key="2">
    <source>
        <dbReference type="Proteomes" id="UP000276133"/>
    </source>
</evidence>
<evidence type="ECO:0000313" key="1">
    <source>
        <dbReference type="EMBL" id="RNA03675.1"/>
    </source>
</evidence>
<comment type="caution">
    <text evidence="1">The sequence shown here is derived from an EMBL/GenBank/DDBJ whole genome shotgun (WGS) entry which is preliminary data.</text>
</comment>
<name>A0A3M7PY18_BRAPC</name>
<accession>A0A3M7PY18</accession>
<dbReference type="AlphaFoldDB" id="A0A3M7PY18"/>
<dbReference type="Proteomes" id="UP000276133">
    <property type="component" value="Unassembled WGS sequence"/>
</dbReference>
<gene>
    <name evidence="1" type="ORF">BpHYR1_031445</name>
</gene>
<dbReference type="EMBL" id="REGN01008395">
    <property type="protein sequence ID" value="RNA03675.1"/>
    <property type="molecule type" value="Genomic_DNA"/>
</dbReference>
<proteinExistence type="predicted"/>
<protein>
    <submittedName>
        <fullName evidence="1">Uncharacterized protein</fullName>
    </submittedName>
</protein>
<sequence>MGQIKKQKFKSFAQIDELTFSPIKFFPVKIIKRSRSVHLFIPKFTLRANIRNERILAIQSEAAFAQIKYKRIRTVQAFAIRIKEKKAPTGIEITNSCVFRPGATIFVDKRQTDNQYISALRYFSITLMNFPVFIYKVQKIKNRPHYQQKALNN</sequence>
<keyword evidence="2" id="KW-1185">Reference proteome</keyword>
<reference evidence="1 2" key="1">
    <citation type="journal article" date="2018" name="Sci. Rep.">
        <title>Genomic signatures of local adaptation to the degree of environmental predictability in rotifers.</title>
        <authorList>
            <person name="Franch-Gras L."/>
            <person name="Hahn C."/>
            <person name="Garcia-Roger E.M."/>
            <person name="Carmona M.J."/>
            <person name="Serra M."/>
            <person name="Gomez A."/>
        </authorList>
    </citation>
    <scope>NUCLEOTIDE SEQUENCE [LARGE SCALE GENOMIC DNA]</scope>
    <source>
        <strain evidence="1">HYR1</strain>
    </source>
</reference>
<organism evidence="1 2">
    <name type="scientific">Brachionus plicatilis</name>
    <name type="common">Marine rotifer</name>
    <name type="synonym">Brachionus muelleri</name>
    <dbReference type="NCBI Taxonomy" id="10195"/>
    <lineage>
        <taxon>Eukaryota</taxon>
        <taxon>Metazoa</taxon>
        <taxon>Spiralia</taxon>
        <taxon>Gnathifera</taxon>
        <taxon>Rotifera</taxon>
        <taxon>Eurotatoria</taxon>
        <taxon>Monogononta</taxon>
        <taxon>Pseudotrocha</taxon>
        <taxon>Ploima</taxon>
        <taxon>Brachionidae</taxon>
        <taxon>Brachionus</taxon>
    </lineage>
</organism>